<dbReference type="EMBL" id="PGOL01000621">
    <property type="protein sequence ID" value="PKI67290.1"/>
    <property type="molecule type" value="Genomic_DNA"/>
</dbReference>
<gene>
    <name evidence="2" type="ORF">CRG98_012307</name>
</gene>
<name>A0A2I0KG38_PUNGR</name>
<evidence type="ECO:0000256" key="1">
    <source>
        <dbReference type="SAM" id="MobiDB-lite"/>
    </source>
</evidence>
<evidence type="ECO:0000313" key="2">
    <source>
        <dbReference type="EMBL" id="PKI67290.1"/>
    </source>
</evidence>
<keyword evidence="3" id="KW-1185">Reference proteome</keyword>
<accession>A0A2I0KG38</accession>
<reference evidence="2 3" key="1">
    <citation type="submission" date="2017-11" db="EMBL/GenBank/DDBJ databases">
        <title>De-novo sequencing of pomegranate (Punica granatum L.) genome.</title>
        <authorList>
            <person name="Akparov Z."/>
            <person name="Amiraslanov A."/>
            <person name="Hajiyeva S."/>
            <person name="Abbasov M."/>
            <person name="Kaur K."/>
            <person name="Hamwieh A."/>
            <person name="Solovyev V."/>
            <person name="Salamov A."/>
            <person name="Braich B."/>
            <person name="Kosarev P."/>
            <person name="Mahmoud A."/>
            <person name="Hajiyev E."/>
            <person name="Babayeva S."/>
            <person name="Izzatullayeva V."/>
            <person name="Mammadov A."/>
            <person name="Mammadov A."/>
            <person name="Sharifova S."/>
            <person name="Ojaghi J."/>
            <person name="Eynullazada K."/>
            <person name="Bayramov B."/>
            <person name="Abdulazimova A."/>
            <person name="Shahmuradov I."/>
        </authorList>
    </citation>
    <scope>NUCLEOTIDE SEQUENCE [LARGE SCALE GENOMIC DNA]</scope>
    <source>
        <strain evidence="3">cv. AG2017</strain>
        <tissue evidence="2">Leaf</tissue>
    </source>
</reference>
<feature type="compositionally biased region" description="Polar residues" evidence="1">
    <location>
        <begin position="80"/>
        <end position="97"/>
    </location>
</feature>
<dbReference type="STRING" id="22663.A0A2I0KG38"/>
<protein>
    <submittedName>
        <fullName evidence="2">Uncharacterized protein</fullName>
    </submittedName>
</protein>
<dbReference type="Proteomes" id="UP000233551">
    <property type="component" value="Unassembled WGS sequence"/>
</dbReference>
<feature type="region of interest" description="Disordered" evidence="1">
    <location>
        <begin position="1"/>
        <end position="27"/>
    </location>
</feature>
<proteinExistence type="predicted"/>
<comment type="caution">
    <text evidence="2">The sequence shown here is derived from an EMBL/GenBank/DDBJ whole genome shotgun (WGS) entry which is preliminary data.</text>
</comment>
<feature type="compositionally biased region" description="Low complexity" evidence="1">
    <location>
        <begin position="103"/>
        <end position="125"/>
    </location>
</feature>
<evidence type="ECO:0000313" key="3">
    <source>
        <dbReference type="Proteomes" id="UP000233551"/>
    </source>
</evidence>
<feature type="region of interest" description="Disordered" evidence="1">
    <location>
        <begin position="59"/>
        <end position="152"/>
    </location>
</feature>
<sequence length="453" mass="50411">MRVTNAAALWHPDEKCPKPTGSSNNRWGPQVLQAIRTIAHSDSRSLGVRKLQLELESFVTRPGHPQRTTVAPAAEPASGRATSNHPSGEASFQQIKYTTALGAKQASSKAQPSQQQSRPPAKQSPNSKAGLRQSITAPAARPTSGKSTTAPAARPVSHLRFSLFSETRWVSVLRVSPTYSTASLRQHSQVNGGILGEPSDWTILDKHTTQTSRPHLLLSGFRVHIYCFPDFAFASTAFRILYPQTSRPHLLLFGLRIPIYCFSDFVSTFTAFRTSCQHLLHSGLRIPIYCFSDFVSTFTAFRTSRPHLLLFGFRVHIYCFSDLSTTFRTSRSHLPLFGLRVHIYCFPDFASPVTAFRTSRPQLLLSGLRVRIYCFSDFGRVGQDPSSQCATFQPSTWVREPPRTLSQSRGAASRCLPWWLLPLELLNWNILPFGYCGEAGSAICRSSTLPRDP</sequence>
<dbReference type="AlphaFoldDB" id="A0A2I0KG38"/>
<organism evidence="2 3">
    <name type="scientific">Punica granatum</name>
    <name type="common">Pomegranate</name>
    <dbReference type="NCBI Taxonomy" id="22663"/>
    <lineage>
        <taxon>Eukaryota</taxon>
        <taxon>Viridiplantae</taxon>
        <taxon>Streptophyta</taxon>
        <taxon>Embryophyta</taxon>
        <taxon>Tracheophyta</taxon>
        <taxon>Spermatophyta</taxon>
        <taxon>Magnoliopsida</taxon>
        <taxon>eudicotyledons</taxon>
        <taxon>Gunneridae</taxon>
        <taxon>Pentapetalae</taxon>
        <taxon>rosids</taxon>
        <taxon>malvids</taxon>
        <taxon>Myrtales</taxon>
        <taxon>Lythraceae</taxon>
        <taxon>Punica</taxon>
    </lineage>
</organism>